<comment type="caution">
    <text evidence="1">The sequence shown here is derived from an EMBL/GenBank/DDBJ whole genome shotgun (WGS) entry which is preliminary data.</text>
</comment>
<organism evidence="1 2">
    <name type="scientific">Ornithinimicrobium pekingense</name>
    <dbReference type="NCBI Taxonomy" id="384677"/>
    <lineage>
        <taxon>Bacteria</taxon>
        <taxon>Bacillati</taxon>
        <taxon>Actinomycetota</taxon>
        <taxon>Actinomycetes</taxon>
        <taxon>Micrococcales</taxon>
        <taxon>Ornithinimicrobiaceae</taxon>
        <taxon>Ornithinimicrobium</taxon>
    </lineage>
</organism>
<dbReference type="Proteomes" id="UP000662111">
    <property type="component" value="Unassembled WGS sequence"/>
</dbReference>
<protein>
    <submittedName>
        <fullName evidence="1">Uncharacterized protein</fullName>
    </submittedName>
</protein>
<keyword evidence="2" id="KW-1185">Reference proteome</keyword>
<dbReference type="EMBL" id="BMLB01000002">
    <property type="protein sequence ID" value="GGK63339.1"/>
    <property type="molecule type" value="Genomic_DNA"/>
</dbReference>
<sequence>MAENFAPQLALFVAGRAELALYREFVFPSVPARTGLLPSGLDDIRAGLSQSSPMANDITLRKAAVVVYDRSFGSRLPLDYVLTIRGVGPVVIVEAPPARAQLDRPLGNGMQSVIRPADMSLWPEGFVEPLISRISALSLRPSSHEVGEHLRCLTEQDKYADLLLTCLALLEHDLRREDLPTAVPSSPTGGVMARLRDHFGADYQVVIDAVGLRHELLQHRLAEGHTPDAPQEAVQSVPQNHLNHTSSALADVVRRRYGIP</sequence>
<evidence type="ECO:0000313" key="1">
    <source>
        <dbReference type="EMBL" id="GGK63339.1"/>
    </source>
</evidence>
<accession>A0ABQ2F5A3</accession>
<reference evidence="2" key="1">
    <citation type="journal article" date="2019" name="Int. J. Syst. Evol. Microbiol.">
        <title>The Global Catalogue of Microorganisms (GCM) 10K type strain sequencing project: providing services to taxonomists for standard genome sequencing and annotation.</title>
        <authorList>
            <consortium name="The Broad Institute Genomics Platform"/>
            <consortium name="The Broad Institute Genome Sequencing Center for Infectious Disease"/>
            <person name="Wu L."/>
            <person name="Ma J."/>
        </authorList>
    </citation>
    <scope>NUCLEOTIDE SEQUENCE [LARGE SCALE GENOMIC DNA]</scope>
    <source>
        <strain evidence="2">CGMCC 1.5362</strain>
    </source>
</reference>
<gene>
    <name evidence="1" type="ORF">GCM10011509_09690</name>
</gene>
<proteinExistence type="predicted"/>
<name>A0ABQ2F5A3_9MICO</name>
<evidence type="ECO:0000313" key="2">
    <source>
        <dbReference type="Proteomes" id="UP000662111"/>
    </source>
</evidence>